<proteinExistence type="predicted"/>
<gene>
    <name evidence="1" type="ORF">Tci_063127</name>
</gene>
<sequence length="260" mass="29468">MIGAKFDIEKFDGTGDFGLWIVKMCDLLIQHGWNPTPPSSSQNNVNQVVQRYVHIDEGGSSVAPPTNKNHEADFDTGYDNDFEGGSPVPPPRFKWAFKKDFASSFLFTFILKQVVKVINRAMNSKEKFIHAQVKFKKNPTPPSSSQNNVNQVVQRYVHIDEGGSSVAPPTNKNHEADFDTGYDNDFEGGSPVPPPRFKWAFKKDFASSFLFTFILKQVVKVINRAMNSKEKFIHAQVKFKKSMWKAAMKEEIDSLRNNKT</sequence>
<comment type="caution">
    <text evidence="1">The sequence shown here is derived from an EMBL/GenBank/DDBJ whole genome shotgun (WGS) entry which is preliminary data.</text>
</comment>
<organism evidence="1">
    <name type="scientific">Tanacetum cinerariifolium</name>
    <name type="common">Dalmatian daisy</name>
    <name type="synonym">Chrysanthemum cinerariifolium</name>
    <dbReference type="NCBI Taxonomy" id="118510"/>
    <lineage>
        <taxon>Eukaryota</taxon>
        <taxon>Viridiplantae</taxon>
        <taxon>Streptophyta</taxon>
        <taxon>Embryophyta</taxon>
        <taxon>Tracheophyta</taxon>
        <taxon>Spermatophyta</taxon>
        <taxon>Magnoliopsida</taxon>
        <taxon>eudicotyledons</taxon>
        <taxon>Gunneridae</taxon>
        <taxon>Pentapetalae</taxon>
        <taxon>asterids</taxon>
        <taxon>campanulids</taxon>
        <taxon>Asterales</taxon>
        <taxon>Asteraceae</taxon>
        <taxon>Asteroideae</taxon>
        <taxon>Anthemideae</taxon>
        <taxon>Anthemidinae</taxon>
        <taxon>Tanacetum</taxon>
    </lineage>
</organism>
<accession>A0A6L2P0L3</accession>
<name>A0A6L2P0L3_TANCI</name>
<reference evidence="1" key="1">
    <citation type="journal article" date="2019" name="Sci. Rep.">
        <title>Draft genome of Tanacetum cinerariifolium, the natural source of mosquito coil.</title>
        <authorList>
            <person name="Yamashiro T."/>
            <person name="Shiraishi A."/>
            <person name="Satake H."/>
            <person name="Nakayama K."/>
        </authorList>
    </citation>
    <scope>NUCLEOTIDE SEQUENCE</scope>
</reference>
<dbReference type="AlphaFoldDB" id="A0A6L2P0L3"/>
<evidence type="ECO:0000313" key="1">
    <source>
        <dbReference type="EMBL" id="GEU91149.1"/>
    </source>
</evidence>
<protein>
    <submittedName>
        <fullName evidence="1">Myb/SANT-like domain, Harbinger transposase-derived nuclease domain protein</fullName>
    </submittedName>
</protein>
<dbReference type="EMBL" id="BKCJ010010342">
    <property type="protein sequence ID" value="GEU91149.1"/>
    <property type="molecule type" value="Genomic_DNA"/>
</dbReference>